<dbReference type="AlphaFoldDB" id="A0A158IDH7"/>
<evidence type="ECO:0000313" key="2">
    <source>
        <dbReference type="Proteomes" id="UP000054683"/>
    </source>
</evidence>
<dbReference type="Proteomes" id="UP000054683">
    <property type="component" value="Unassembled WGS sequence"/>
</dbReference>
<protein>
    <submittedName>
        <fullName evidence="1">Uncharacterized protein</fullName>
    </submittedName>
</protein>
<name>A0A158IDH7_9BURK</name>
<evidence type="ECO:0000313" key="1">
    <source>
        <dbReference type="EMBL" id="SAL54662.1"/>
    </source>
</evidence>
<reference evidence="1 2" key="1">
    <citation type="submission" date="2016-01" db="EMBL/GenBank/DDBJ databases">
        <authorList>
            <person name="Oliw E.H."/>
        </authorList>
    </citation>
    <scope>NUCLEOTIDE SEQUENCE [LARGE SCALE GENOMIC DNA]</scope>
    <source>
        <strain evidence="1">LMG 27134</strain>
    </source>
</reference>
<proteinExistence type="predicted"/>
<gene>
    <name evidence="1" type="ORF">AWB69_05828</name>
</gene>
<organism evidence="1 2">
    <name type="scientific">Caballeronia udeis</name>
    <dbReference type="NCBI Taxonomy" id="1232866"/>
    <lineage>
        <taxon>Bacteria</taxon>
        <taxon>Pseudomonadati</taxon>
        <taxon>Pseudomonadota</taxon>
        <taxon>Betaproteobacteria</taxon>
        <taxon>Burkholderiales</taxon>
        <taxon>Burkholderiaceae</taxon>
        <taxon>Caballeronia</taxon>
    </lineage>
</organism>
<dbReference type="EMBL" id="FCOK02000048">
    <property type="protein sequence ID" value="SAL54662.1"/>
    <property type="molecule type" value="Genomic_DNA"/>
</dbReference>
<sequence>MALVWTGIGFFAGILLMHCFAATRIVADLAAGPGAKDAGEPSASCLIRSGPRKASLVAAPAVRIALLRAAATTDPSVHALRMISVQADALTEGELLGERRGLALLRQEASVAQTPHD</sequence>
<accession>A0A158IDH7</accession>